<evidence type="ECO:0000256" key="3">
    <source>
        <dbReference type="ARBA" id="ARBA00008919"/>
    </source>
</evidence>
<dbReference type="PANTHER" id="PTHR48438">
    <property type="entry name" value="ALPHA-(1,3)-FUCOSYLTRANSFERASE C-RELATED"/>
    <property type="match status" value="1"/>
</dbReference>
<dbReference type="EMBL" id="GITU01000593">
    <property type="protein sequence ID" value="MBC1169296.1"/>
    <property type="molecule type" value="Transcribed_RNA"/>
</dbReference>
<dbReference type="GO" id="GO:0032580">
    <property type="term" value="C:Golgi cisterna membrane"/>
    <property type="evidence" value="ECO:0007669"/>
    <property type="project" value="UniProtKB-SubCell"/>
</dbReference>
<dbReference type="AlphaFoldDB" id="A0A7G3ADK9"/>
<dbReference type="Pfam" id="PF00852">
    <property type="entry name" value="Glyco_transf_10"/>
    <property type="match status" value="1"/>
</dbReference>
<evidence type="ECO:0000313" key="15">
    <source>
        <dbReference type="EMBL" id="MBC1169296.1"/>
    </source>
</evidence>
<keyword evidence="9 12" id="KW-0333">Golgi apparatus</keyword>
<dbReference type="UniPathway" id="UPA00378"/>
<dbReference type="SUPFAM" id="SSF53756">
    <property type="entry name" value="UDP-Glycosyltransferase/glycogen phosphorylase"/>
    <property type="match status" value="1"/>
</dbReference>
<evidence type="ECO:0000259" key="13">
    <source>
        <dbReference type="Pfam" id="PF00852"/>
    </source>
</evidence>
<evidence type="ECO:0000256" key="1">
    <source>
        <dbReference type="ARBA" id="ARBA00004447"/>
    </source>
</evidence>
<comment type="pathway">
    <text evidence="2">Protein modification; protein glycosylation.</text>
</comment>
<keyword evidence="8" id="KW-1133">Transmembrane helix</keyword>
<dbReference type="Pfam" id="PF17039">
    <property type="entry name" value="Glyco_tran_10_N"/>
    <property type="match status" value="1"/>
</dbReference>
<dbReference type="EC" id="2.4.1.-" evidence="12"/>
<dbReference type="PANTHER" id="PTHR48438:SF1">
    <property type="entry name" value="ALPHA-(1,3)-FUCOSYLTRANSFERASE C-RELATED"/>
    <property type="match status" value="1"/>
</dbReference>
<keyword evidence="7" id="KW-0735">Signal-anchor</keyword>
<evidence type="ECO:0000256" key="4">
    <source>
        <dbReference type="ARBA" id="ARBA00022676"/>
    </source>
</evidence>
<evidence type="ECO:0000256" key="8">
    <source>
        <dbReference type="ARBA" id="ARBA00022989"/>
    </source>
</evidence>
<dbReference type="InterPro" id="IPR055270">
    <property type="entry name" value="Glyco_tran_10_C"/>
</dbReference>
<evidence type="ECO:0000256" key="11">
    <source>
        <dbReference type="ARBA" id="ARBA00023180"/>
    </source>
</evidence>
<keyword evidence="11" id="KW-0325">Glycoprotein</keyword>
<sequence length="392" mass="46553">MLQQCSTTCNPRRTSPSASTSVFPCSFVIFFVVLMSDEDVDYVEDIDPLVKYILLYEVPSWMNHPKLDPPDGKCIVTTDKNYLPKIEMFDAVLFSGQHWWMVEWSFPRIRSPHQFYVFVNLECPLLTFHTFAMDPRKELYNLTMTYRRDSDIYWPYGFISDRNLTYLSSADEPNWREPVFDDQIDPELQEKIRRKNKTAAWFVSNCNGKSNRIELVRSMQKTIDVDIYGKCGPLECTWTDHDRNDKCYRLVEQNYFFYFSFENSLCRDYITEKVFNIMSYDVVPVVYGGANYSQHLPPHSYIDANDFATATDLAKYLKSLTRNQKAYVKYFWWKKYYKTVVSRRLYNNLCNKLHDLSSANEEGKPTRRSSHTDIKSWWMKNQCTDSHNIRFD</sequence>
<dbReference type="Gene3D" id="3.40.50.11660">
    <property type="entry name" value="Glycosyl transferase family 10, C-terminal domain"/>
    <property type="match status" value="1"/>
</dbReference>
<evidence type="ECO:0000259" key="14">
    <source>
        <dbReference type="Pfam" id="PF17039"/>
    </source>
</evidence>
<dbReference type="FunFam" id="3.40.50.11660:FF:000006">
    <property type="entry name" value="Alpha-(1,3)-fucosyltransferase C"/>
    <property type="match status" value="1"/>
</dbReference>
<feature type="domain" description="Fucosyltransferase N-terminal" evidence="14">
    <location>
        <begin position="71"/>
        <end position="157"/>
    </location>
</feature>
<feature type="domain" description="Fucosyltransferase C-terminal" evidence="13">
    <location>
        <begin position="193"/>
        <end position="368"/>
    </location>
</feature>
<keyword evidence="5 12" id="KW-0808">Transferase</keyword>
<evidence type="ECO:0000256" key="6">
    <source>
        <dbReference type="ARBA" id="ARBA00022692"/>
    </source>
</evidence>
<keyword evidence="4 12" id="KW-0328">Glycosyltransferase</keyword>
<dbReference type="InterPro" id="IPR001503">
    <property type="entry name" value="Glyco_trans_10"/>
</dbReference>
<dbReference type="VEuPathDB" id="VectorBase:LLONM1_009034"/>
<reference evidence="15" key="1">
    <citation type="journal article" date="2020" name="BMC">
        <title>Leishmania infection induces a limited differential gene expression in the sand fly midgut.</title>
        <authorList>
            <person name="Coutinho-Abreu I.V."/>
            <person name="Serafim T.D."/>
            <person name="Meneses C."/>
            <person name="Kamhawi S."/>
            <person name="Oliveira F."/>
            <person name="Valenzuela J.G."/>
        </authorList>
    </citation>
    <scope>NUCLEOTIDE SEQUENCE</scope>
    <source>
        <strain evidence="15">Jacobina</strain>
        <tissue evidence="15">Midgut</tissue>
    </source>
</reference>
<dbReference type="GO" id="GO:0008417">
    <property type="term" value="F:fucosyltransferase activity"/>
    <property type="evidence" value="ECO:0007669"/>
    <property type="project" value="InterPro"/>
</dbReference>
<evidence type="ECO:0000256" key="5">
    <source>
        <dbReference type="ARBA" id="ARBA00022679"/>
    </source>
</evidence>
<dbReference type="InterPro" id="IPR031481">
    <property type="entry name" value="Glyco_tran_10_N"/>
</dbReference>
<protein>
    <recommendedName>
        <fullName evidence="12">Fucosyltransferase</fullName>
        <ecNumber evidence="12">2.4.1.-</ecNumber>
    </recommendedName>
</protein>
<keyword evidence="10" id="KW-0472">Membrane</keyword>
<evidence type="ECO:0000256" key="12">
    <source>
        <dbReference type="RuleBase" id="RU003832"/>
    </source>
</evidence>
<accession>A0A7G3ADK9</accession>
<proteinExistence type="inferred from homology"/>
<comment type="subcellular location">
    <subcellularLocation>
        <location evidence="1 12">Golgi apparatus</location>
        <location evidence="1 12">Golgi stack membrane</location>
        <topology evidence="1 12">Single-pass type II membrane protein</topology>
    </subcellularLocation>
</comment>
<dbReference type="InterPro" id="IPR038577">
    <property type="entry name" value="GT10-like_C_sf"/>
</dbReference>
<organism evidence="15">
    <name type="scientific">Lutzomyia longipalpis</name>
    <name type="common">Sand fly</name>
    <dbReference type="NCBI Taxonomy" id="7200"/>
    <lineage>
        <taxon>Eukaryota</taxon>
        <taxon>Metazoa</taxon>
        <taxon>Ecdysozoa</taxon>
        <taxon>Arthropoda</taxon>
        <taxon>Hexapoda</taxon>
        <taxon>Insecta</taxon>
        <taxon>Pterygota</taxon>
        <taxon>Neoptera</taxon>
        <taxon>Endopterygota</taxon>
        <taxon>Diptera</taxon>
        <taxon>Nematocera</taxon>
        <taxon>Psychodoidea</taxon>
        <taxon>Psychodidae</taxon>
        <taxon>Lutzomyia</taxon>
        <taxon>Lutzomyia</taxon>
    </lineage>
</organism>
<evidence type="ECO:0000256" key="2">
    <source>
        <dbReference type="ARBA" id="ARBA00004922"/>
    </source>
</evidence>
<evidence type="ECO:0000256" key="9">
    <source>
        <dbReference type="ARBA" id="ARBA00023034"/>
    </source>
</evidence>
<evidence type="ECO:0000256" key="10">
    <source>
        <dbReference type="ARBA" id="ARBA00023136"/>
    </source>
</evidence>
<keyword evidence="6 12" id="KW-0812">Transmembrane</keyword>
<evidence type="ECO:0000256" key="7">
    <source>
        <dbReference type="ARBA" id="ARBA00022968"/>
    </source>
</evidence>
<comment type="similarity">
    <text evidence="3 12">Belongs to the glycosyltransferase 10 family.</text>
</comment>
<name>A0A7G3ADK9_LUTLO</name>